<feature type="region of interest" description="Disordered" evidence="1">
    <location>
        <begin position="176"/>
        <end position="203"/>
    </location>
</feature>
<feature type="compositionally biased region" description="Low complexity" evidence="1">
    <location>
        <begin position="176"/>
        <end position="185"/>
    </location>
</feature>
<organism evidence="3 4">
    <name type="scientific">Heterobasidion irregulare (strain TC 32-1)</name>
    <dbReference type="NCBI Taxonomy" id="747525"/>
    <lineage>
        <taxon>Eukaryota</taxon>
        <taxon>Fungi</taxon>
        <taxon>Dikarya</taxon>
        <taxon>Basidiomycota</taxon>
        <taxon>Agaricomycotina</taxon>
        <taxon>Agaricomycetes</taxon>
        <taxon>Russulales</taxon>
        <taxon>Bondarzewiaceae</taxon>
        <taxon>Heterobasidion</taxon>
        <taxon>Heterobasidion annosum species complex</taxon>
    </lineage>
</organism>
<sequence length="399" mass="42418">MRPWFLLLLPVVQAALVNKTIDDEAGPDPSTGVAPITFLPIAGWTQGATCDGCVATLDKALVFNHTWHDTTHFPGDAEQRTVTVSFTGTAVYAYAVLSYVLTNLTFNIDGSDVGNFVYVPPATFGGYQYDHPIFSKDGLKNGSHQLVMSTTGNTNQTIFLFDYLVYTVDTDPATSSATSTSSTASVQPLSSTPAPSVDHSKKTTSVGPIVGGVVGGLAVVGVVAALLLFCLRRRMSPHVYVHDDSKMQIEPLTHNLLPPSPLPSDSGGNTSYPYRSLPVTSYTAHDPNLGATDSSSSSTISAGNATMQARAAAVRLEAKHPRSNPGHTQQISDVTFPTSSTPTSTQARTALGEADLRADASGADTDLRNEVAELRVRMEILQTQRTWAALDESPPQYDG</sequence>
<protein>
    <submittedName>
        <fullName evidence="3">Uncharacterized protein</fullName>
    </submittedName>
</protein>
<feature type="region of interest" description="Disordered" evidence="1">
    <location>
        <begin position="252"/>
        <end position="346"/>
    </location>
</feature>
<feature type="transmembrane region" description="Helical" evidence="2">
    <location>
        <begin position="209"/>
        <end position="231"/>
    </location>
</feature>
<evidence type="ECO:0000313" key="3">
    <source>
        <dbReference type="EMBL" id="ETW83085.1"/>
    </source>
</evidence>
<evidence type="ECO:0000256" key="2">
    <source>
        <dbReference type="SAM" id="Phobius"/>
    </source>
</evidence>
<accession>W4KCL5</accession>
<name>W4KCL5_HETIT</name>
<keyword evidence="2" id="KW-0472">Membrane</keyword>
<keyword evidence="4" id="KW-1185">Reference proteome</keyword>
<dbReference type="AlphaFoldDB" id="W4KCL5"/>
<dbReference type="OrthoDB" id="2758521at2759"/>
<reference evidence="3 4" key="1">
    <citation type="journal article" date="2012" name="New Phytol.">
        <title>Insight into trade-off between wood decay and parasitism from the genome of a fungal forest pathogen.</title>
        <authorList>
            <person name="Olson A."/>
            <person name="Aerts A."/>
            <person name="Asiegbu F."/>
            <person name="Belbahri L."/>
            <person name="Bouzid O."/>
            <person name="Broberg A."/>
            <person name="Canback B."/>
            <person name="Coutinho P.M."/>
            <person name="Cullen D."/>
            <person name="Dalman K."/>
            <person name="Deflorio G."/>
            <person name="van Diepen L.T."/>
            <person name="Dunand C."/>
            <person name="Duplessis S."/>
            <person name="Durling M."/>
            <person name="Gonthier P."/>
            <person name="Grimwood J."/>
            <person name="Fossdal C.G."/>
            <person name="Hansson D."/>
            <person name="Henrissat B."/>
            <person name="Hietala A."/>
            <person name="Himmelstrand K."/>
            <person name="Hoffmeister D."/>
            <person name="Hogberg N."/>
            <person name="James T.Y."/>
            <person name="Karlsson M."/>
            <person name="Kohler A."/>
            <person name="Kues U."/>
            <person name="Lee Y.H."/>
            <person name="Lin Y.C."/>
            <person name="Lind M."/>
            <person name="Lindquist E."/>
            <person name="Lombard V."/>
            <person name="Lucas S."/>
            <person name="Lunden K."/>
            <person name="Morin E."/>
            <person name="Murat C."/>
            <person name="Park J."/>
            <person name="Raffaello T."/>
            <person name="Rouze P."/>
            <person name="Salamov A."/>
            <person name="Schmutz J."/>
            <person name="Solheim H."/>
            <person name="Stahlberg J."/>
            <person name="Velez H."/>
            <person name="de Vries R.P."/>
            <person name="Wiebenga A."/>
            <person name="Woodward S."/>
            <person name="Yakovlev I."/>
            <person name="Garbelotto M."/>
            <person name="Martin F."/>
            <person name="Grigoriev I.V."/>
            <person name="Stenlid J."/>
        </authorList>
    </citation>
    <scope>NUCLEOTIDE SEQUENCE [LARGE SCALE GENOMIC DNA]</scope>
    <source>
        <strain evidence="3 4">TC 32-1</strain>
    </source>
</reference>
<dbReference type="GeneID" id="20670239"/>
<keyword evidence="2" id="KW-1133">Transmembrane helix</keyword>
<evidence type="ECO:0000256" key="1">
    <source>
        <dbReference type="SAM" id="MobiDB-lite"/>
    </source>
</evidence>
<proteinExistence type="predicted"/>
<gene>
    <name evidence="3" type="ORF">HETIRDRAFT_315667</name>
</gene>
<dbReference type="RefSeq" id="XP_009545369.1">
    <property type="nucleotide sequence ID" value="XM_009547074.1"/>
</dbReference>
<dbReference type="KEGG" id="hir:HETIRDRAFT_315667"/>
<evidence type="ECO:0000313" key="4">
    <source>
        <dbReference type="Proteomes" id="UP000030671"/>
    </source>
</evidence>
<dbReference type="Proteomes" id="UP000030671">
    <property type="component" value="Unassembled WGS sequence"/>
</dbReference>
<dbReference type="HOGENOM" id="CLU_033259_2_0_1"/>
<feature type="compositionally biased region" description="Low complexity" evidence="1">
    <location>
        <begin position="335"/>
        <end position="345"/>
    </location>
</feature>
<dbReference type="eggNOG" id="ENOG502SP6Y">
    <property type="taxonomic scope" value="Eukaryota"/>
</dbReference>
<dbReference type="EMBL" id="KI925457">
    <property type="protein sequence ID" value="ETW83085.1"/>
    <property type="molecule type" value="Genomic_DNA"/>
</dbReference>
<dbReference type="Gene3D" id="2.60.120.260">
    <property type="entry name" value="Galactose-binding domain-like"/>
    <property type="match status" value="1"/>
</dbReference>
<dbReference type="InParanoid" id="W4KCL5"/>
<feature type="compositionally biased region" description="Polar residues" evidence="1">
    <location>
        <begin position="267"/>
        <end position="283"/>
    </location>
</feature>
<keyword evidence="2" id="KW-0812">Transmembrane</keyword>